<dbReference type="AlphaFoldDB" id="A0AAD6UKT9"/>
<accession>A0AAD6UKT9</accession>
<dbReference type="Pfam" id="PF04707">
    <property type="entry name" value="PRELI"/>
    <property type="match status" value="1"/>
</dbReference>
<comment type="caution">
    <text evidence="3">The sequence shown here is derived from an EMBL/GenBank/DDBJ whole genome shotgun (WGS) entry which is preliminary data.</text>
</comment>
<sequence length="232" mass="25887">MKFFSQSYSYDDPWSIVTLAFFLRYPNPYASHVVSCDVISRSVSPTGSLVTTRLILKRGAMPRWFPKGIVNRAETWVVEESEVDPLGRTVRCKTSNLDHVKVMQVEETVVFRSTSEGKTLQLTEARILSGFGWGLTKRIETHGLNRFKANVQRSREGVSLIVHLLRQSRLQPMSLGGSEELVSVGLPGPIPADRETCSTGAGNTHAAGPQSRAQNSSWSRLKAWFRPPPRTD</sequence>
<feature type="region of interest" description="Disordered" evidence="1">
    <location>
        <begin position="187"/>
        <end position="232"/>
    </location>
</feature>
<dbReference type="EMBL" id="JARJCN010000003">
    <property type="protein sequence ID" value="KAJ7102339.1"/>
    <property type="molecule type" value="Genomic_DNA"/>
</dbReference>
<evidence type="ECO:0000259" key="2">
    <source>
        <dbReference type="PROSITE" id="PS50904"/>
    </source>
</evidence>
<evidence type="ECO:0000313" key="4">
    <source>
        <dbReference type="Proteomes" id="UP001222325"/>
    </source>
</evidence>
<dbReference type="InterPro" id="IPR037365">
    <property type="entry name" value="Slowmo/Ups"/>
</dbReference>
<feature type="domain" description="PRELI/MSF1" evidence="2">
    <location>
        <begin position="1"/>
        <end position="170"/>
    </location>
</feature>
<dbReference type="PROSITE" id="PS50904">
    <property type="entry name" value="PRELI_MSF1"/>
    <property type="match status" value="1"/>
</dbReference>
<organism evidence="3 4">
    <name type="scientific">Mycena belliarum</name>
    <dbReference type="NCBI Taxonomy" id="1033014"/>
    <lineage>
        <taxon>Eukaryota</taxon>
        <taxon>Fungi</taxon>
        <taxon>Dikarya</taxon>
        <taxon>Basidiomycota</taxon>
        <taxon>Agaricomycotina</taxon>
        <taxon>Agaricomycetes</taxon>
        <taxon>Agaricomycetidae</taxon>
        <taxon>Agaricales</taxon>
        <taxon>Marasmiineae</taxon>
        <taxon>Mycenaceae</taxon>
        <taxon>Mycena</taxon>
    </lineage>
</organism>
<name>A0AAD6UKT9_9AGAR</name>
<gene>
    <name evidence="3" type="ORF">B0H15DRAFT_814207</name>
</gene>
<evidence type="ECO:0000256" key="1">
    <source>
        <dbReference type="SAM" id="MobiDB-lite"/>
    </source>
</evidence>
<dbReference type="Proteomes" id="UP001222325">
    <property type="component" value="Unassembled WGS sequence"/>
</dbReference>
<evidence type="ECO:0000313" key="3">
    <source>
        <dbReference type="EMBL" id="KAJ7102339.1"/>
    </source>
</evidence>
<dbReference type="InterPro" id="IPR006797">
    <property type="entry name" value="PRELI/MSF1_dom"/>
</dbReference>
<protein>
    <submittedName>
        <fullName evidence="3">PRELI-like family-domain-containing protein</fullName>
    </submittedName>
</protein>
<dbReference type="PANTHER" id="PTHR11158">
    <property type="entry name" value="MSF1/PX19 RELATED"/>
    <property type="match status" value="1"/>
</dbReference>
<reference evidence="3" key="1">
    <citation type="submission" date="2023-03" db="EMBL/GenBank/DDBJ databases">
        <title>Massive genome expansion in bonnet fungi (Mycena s.s.) driven by repeated elements and novel gene families across ecological guilds.</title>
        <authorList>
            <consortium name="Lawrence Berkeley National Laboratory"/>
            <person name="Harder C.B."/>
            <person name="Miyauchi S."/>
            <person name="Viragh M."/>
            <person name="Kuo A."/>
            <person name="Thoen E."/>
            <person name="Andreopoulos B."/>
            <person name="Lu D."/>
            <person name="Skrede I."/>
            <person name="Drula E."/>
            <person name="Henrissat B."/>
            <person name="Morin E."/>
            <person name="Kohler A."/>
            <person name="Barry K."/>
            <person name="LaButti K."/>
            <person name="Morin E."/>
            <person name="Salamov A."/>
            <person name="Lipzen A."/>
            <person name="Mereny Z."/>
            <person name="Hegedus B."/>
            <person name="Baldrian P."/>
            <person name="Stursova M."/>
            <person name="Weitz H."/>
            <person name="Taylor A."/>
            <person name="Grigoriev I.V."/>
            <person name="Nagy L.G."/>
            <person name="Martin F."/>
            <person name="Kauserud H."/>
        </authorList>
    </citation>
    <scope>NUCLEOTIDE SEQUENCE</scope>
    <source>
        <strain evidence="3">CBHHK173m</strain>
    </source>
</reference>
<proteinExistence type="predicted"/>
<dbReference type="GO" id="GO:0005758">
    <property type="term" value="C:mitochondrial intermembrane space"/>
    <property type="evidence" value="ECO:0007669"/>
    <property type="project" value="InterPro"/>
</dbReference>
<keyword evidence="4" id="KW-1185">Reference proteome</keyword>